<name>A0A1X1T2L5_9MYCO</name>
<feature type="domain" description="Methyltransferase type 11" evidence="1">
    <location>
        <begin position="47"/>
        <end position="140"/>
    </location>
</feature>
<dbReference type="Proteomes" id="UP000467385">
    <property type="component" value="Chromosome"/>
</dbReference>
<dbReference type="Gene3D" id="3.40.50.150">
    <property type="entry name" value="Vaccinia Virus protein VP39"/>
    <property type="match status" value="1"/>
</dbReference>
<dbReference type="RefSeq" id="WP_085234412.1">
    <property type="nucleotide sequence ID" value="NZ_AP022613.1"/>
</dbReference>
<dbReference type="SUPFAM" id="SSF53335">
    <property type="entry name" value="S-adenosyl-L-methionine-dependent methyltransferases"/>
    <property type="match status" value="1"/>
</dbReference>
<sequence>MNAVSCAQSPIDHPFFARVWPVVATHEAKAVQALRRENLAGLSGRVLEVGAGVGTNFALYPPTVEQVVAVEPEPRLRAKARVAAANAPIPVTVSGETMEQFGLAAEPFDVVVCSLVLCSVRDPDAALRHLYALLRKGGELRYLEHIASAGVRGFWQRVVDATLWPRLFGNCHTHRDTEQSLVDAGFQIDTSRREWTLPFWMPMPVSELALGRAVRS</sequence>
<evidence type="ECO:0000313" key="3">
    <source>
        <dbReference type="Proteomes" id="UP000467385"/>
    </source>
</evidence>
<proteinExistence type="predicted"/>
<dbReference type="AlphaFoldDB" id="A0A1X1T2L5"/>
<dbReference type="EMBL" id="AP022613">
    <property type="protein sequence ID" value="BBZ41061.1"/>
    <property type="molecule type" value="Genomic_DNA"/>
</dbReference>
<dbReference type="GO" id="GO:0008757">
    <property type="term" value="F:S-adenosylmethionine-dependent methyltransferase activity"/>
    <property type="evidence" value="ECO:0007669"/>
    <property type="project" value="InterPro"/>
</dbReference>
<dbReference type="PANTHER" id="PTHR45036">
    <property type="entry name" value="METHYLTRANSFERASE LIKE 7B"/>
    <property type="match status" value="1"/>
</dbReference>
<organism evidence="2 3">
    <name type="scientific">Mycobacterium conspicuum</name>
    <dbReference type="NCBI Taxonomy" id="44010"/>
    <lineage>
        <taxon>Bacteria</taxon>
        <taxon>Bacillati</taxon>
        <taxon>Actinomycetota</taxon>
        <taxon>Actinomycetes</taxon>
        <taxon>Mycobacteriales</taxon>
        <taxon>Mycobacteriaceae</taxon>
        <taxon>Mycobacterium</taxon>
    </lineage>
</organism>
<evidence type="ECO:0000259" key="1">
    <source>
        <dbReference type="Pfam" id="PF08241"/>
    </source>
</evidence>
<accession>A0A1X1T2L5</accession>
<dbReference type="OrthoDB" id="65624at2"/>
<dbReference type="CDD" id="cd02440">
    <property type="entry name" value="AdoMet_MTases"/>
    <property type="match status" value="1"/>
</dbReference>
<protein>
    <recommendedName>
        <fullName evidence="1">Methyltransferase type 11 domain-containing protein</fullName>
    </recommendedName>
</protein>
<reference evidence="2 3" key="1">
    <citation type="journal article" date="2019" name="Emerg. Microbes Infect.">
        <title>Comprehensive subspecies identification of 175 nontuberculous mycobacteria species based on 7547 genomic profiles.</title>
        <authorList>
            <person name="Matsumoto Y."/>
            <person name="Kinjo T."/>
            <person name="Motooka D."/>
            <person name="Nabeya D."/>
            <person name="Jung N."/>
            <person name="Uechi K."/>
            <person name="Horii T."/>
            <person name="Iida T."/>
            <person name="Fujita J."/>
            <person name="Nakamura S."/>
        </authorList>
    </citation>
    <scope>NUCLEOTIDE SEQUENCE [LARGE SCALE GENOMIC DNA]</scope>
    <source>
        <strain evidence="2 3">JCM 14738</strain>
    </source>
</reference>
<keyword evidence="3" id="KW-1185">Reference proteome</keyword>
<dbReference type="STRING" id="44010.AWC00_19390"/>
<dbReference type="InterPro" id="IPR052356">
    <property type="entry name" value="Thiol_S-MT"/>
</dbReference>
<evidence type="ECO:0000313" key="2">
    <source>
        <dbReference type="EMBL" id="BBZ41061.1"/>
    </source>
</evidence>
<dbReference type="InterPro" id="IPR029063">
    <property type="entry name" value="SAM-dependent_MTases_sf"/>
</dbReference>
<dbReference type="InterPro" id="IPR013216">
    <property type="entry name" value="Methyltransf_11"/>
</dbReference>
<gene>
    <name evidence="2" type="ORF">MCNS_41240</name>
</gene>
<dbReference type="Pfam" id="PF08241">
    <property type="entry name" value="Methyltransf_11"/>
    <property type="match status" value="1"/>
</dbReference>
<dbReference type="PANTHER" id="PTHR45036:SF1">
    <property type="entry name" value="METHYLTRANSFERASE LIKE 7A"/>
    <property type="match status" value="1"/>
</dbReference>